<dbReference type="PANTHER" id="PTHR15004">
    <property type="entry name" value="GLUTAMYL-TRNA(GLN) AMIDOTRANSFERASE SUBUNIT C, MITOCHONDRIAL"/>
    <property type="match status" value="1"/>
</dbReference>
<dbReference type="GO" id="GO:0006412">
    <property type="term" value="P:translation"/>
    <property type="evidence" value="ECO:0007669"/>
    <property type="project" value="UniProtKB-UniRule"/>
</dbReference>
<sequence length="95" mass="10841">MYIDDKMLEKLEKLSALKIPDDKREEFKEQLSKIVDFVEVLNELNLDNLEATISPVSGGTLLRDDEPVKSDVIDIILENAPQKQGRSFEVPKIIE</sequence>
<dbReference type="KEGG" id="clx:CLAN_0701"/>
<dbReference type="Pfam" id="PF02686">
    <property type="entry name" value="GatC"/>
    <property type="match status" value="1"/>
</dbReference>
<dbReference type="HAMAP" id="MF_00122">
    <property type="entry name" value="GatC"/>
    <property type="match status" value="1"/>
</dbReference>
<keyword evidence="1" id="KW-0547">Nucleotide-binding</keyword>
<dbReference type="GO" id="GO:0070681">
    <property type="term" value="P:glutaminyl-tRNAGln biosynthesis via transamidation"/>
    <property type="evidence" value="ECO:0007669"/>
    <property type="project" value="TreeGrafter"/>
</dbReference>
<comment type="catalytic activity">
    <reaction evidence="1">
        <text>L-aspartyl-tRNA(Asn) + L-glutamine + ATP + H2O = L-asparaginyl-tRNA(Asn) + L-glutamate + ADP + phosphate + 2 H(+)</text>
        <dbReference type="Rhea" id="RHEA:14513"/>
        <dbReference type="Rhea" id="RHEA-COMP:9674"/>
        <dbReference type="Rhea" id="RHEA-COMP:9677"/>
        <dbReference type="ChEBI" id="CHEBI:15377"/>
        <dbReference type="ChEBI" id="CHEBI:15378"/>
        <dbReference type="ChEBI" id="CHEBI:29985"/>
        <dbReference type="ChEBI" id="CHEBI:30616"/>
        <dbReference type="ChEBI" id="CHEBI:43474"/>
        <dbReference type="ChEBI" id="CHEBI:58359"/>
        <dbReference type="ChEBI" id="CHEBI:78515"/>
        <dbReference type="ChEBI" id="CHEBI:78516"/>
        <dbReference type="ChEBI" id="CHEBI:456216"/>
    </reaction>
</comment>
<evidence type="ECO:0000256" key="1">
    <source>
        <dbReference type="HAMAP-Rule" id="MF_00122"/>
    </source>
</evidence>
<proteinExistence type="inferred from homology"/>
<keyword evidence="1" id="KW-0067">ATP-binding</keyword>
<dbReference type="AlphaFoldDB" id="A0A1X9SMK6"/>
<evidence type="ECO:0000313" key="3">
    <source>
        <dbReference type="Proteomes" id="UP000202031"/>
    </source>
</evidence>
<dbReference type="GO" id="GO:0005524">
    <property type="term" value="F:ATP binding"/>
    <property type="evidence" value="ECO:0007669"/>
    <property type="project" value="UniProtKB-KW"/>
</dbReference>
<keyword evidence="1" id="KW-0648">Protein biosynthesis</keyword>
<comment type="similarity">
    <text evidence="1">Belongs to the GatC family.</text>
</comment>
<dbReference type="GO" id="GO:0006450">
    <property type="term" value="P:regulation of translational fidelity"/>
    <property type="evidence" value="ECO:0007669"/>
    <property type="project" value="InterPro"/>
</dbReference>
<dbReference type="GO" id="GO:0050566">
    <property type="term" value="F:asparaginyl-tRNA synthase (glutamine-hydrolyzing) activity"/>
    <property type="evidence" value="ECO:0007669"/>
    <property type="project" value="RHEA"/>
</dbReference>
<protein>
    <recommendedName>
        <fullName evidence="1">Aspartyl/glutamyl-tRNA(Asn/Gln) amidotransferase subunit C</fullName>
        <shortName evidence="1">Asp/Glu-ADT subunit C</shortName>
        <ecNumber evidence="1">6.3.5.-</ecNumber>
    </recommendedName>
</protein>
<dbReference type="PANTHER" id="PTHR15004:SF0">
    <property type="entry name" value="GLUTAMYL-TRNA(GLN) AMIDOTRANSFERASE SUBUNIT C, MITOCHONDRIAL"/>
    <property type="match status" value="1"/>
</dbReference>
<gene>
    <name evidence="1 2" type="primary">gatC</name>
    <name evidence="2" type="ORF">CLAN_0701</name>
</gene>
<evidence type="ECO:0000313" key="2">
    <source>
        <dbReference type="EMBL" id="ARQ97448.1"/>
    </source>
</evidence>
<comment type="function">
    <text evidence="1">Allows the formation of correctly charged Asn-tRNA(Asn) or Gln-tRNA(Gln) through the transamidation of misacylated Asp-tRNA(Asn) or Glu-tRNA(Gln) in organisms which lack either or both of asparaginyl-tRNA or glutaminyl-tRNA synthetases. The reaction takes place in the presence of glutamine and ATP through an activated phospho-Asp-tRNA(Asn) or phospho-Glu-tRNA(Gln).</text>
</comment>
<comment type="subunit">
    <text evidence="1">Heterotrimer of A, B and C subunits.</text>
</comment>
<dbReference type="Gene3D" id="1.10.20.60">
    <property type="entry name" value="Glu-tRNAGln amidotransferase C subunit, N-terminal domain"/>
    <property type="match status" value="1"/>
</dbReference>
<dbReference type="EC" id="6.3.5.-" evidence="1"/>
<keyword evidence="1 2" id="KW-0436">Ligase</keyword>
<dbReference type="GeneID" id="46921177"/>
<reference evidence="3" key="2">
    <citation type="journal article" date="2017" name="Genome Biol. Evol.">
        <title>Comparative genomic analysis identifies a Campylobacter clade deficient in selenium metabolism.</title>
        <authorList>
            <person name="Miller W.G."/>
            <person name="Yee E."/>
            <person name="Lopes B.S."/>
            <person name="Chapman M.H."/>
            <person name="Huynh S."/>
            <person name="Bono J.L."/>
            <person name="Parker C.T."/>
            <person name="Strachan N.J.C."/>
            <person name="Forbes K.J."/>
        </authorList>
    </citation>
    <scope>NUCLEOTIDE SEQUENCE [LARGE SCALE GENOMIC DNA]</scope>
    <source>
        <strain evidence="3">NCTC 13004</strain>
    </source>
</reference>
<accession>A0A1X9SMK6</accession>
<comment type="catalytic activity">
    <reaction evidence="1">
        <text>L-glutamyl-tRNA(Gln) + L-glutamine + ATP + H2O = L-glutaminyl-tRNA(Gln) + L-glutamate + ADP + phosphate + H(+)</text>
        <dbReference type="Rhea" id="RHEA:17521"/>
        <dbReference type="Rhea" id="RHEA-COMP:9681"/>
        <dbReference type="Rhea" id="RHEA-COMP:9684"/>
        <dbReference type="ChEBI" id="CHEBI:15377"/>
        <dbReference type="ChEBI" id="CHEBI:15378"/>
        <dbReference type="ChEBI" id="CHEBI:29985"/>
        <dbReference type="ChEBI" id="CHEBI:30616"/>
        <dbReference type="ChEBI" id="CHEBI:43474"/>
        <dbReference type="ChEBI" id="CHEBI:58359"/>
        <dbReference type="ChEBI" id="CHEBI:78520"/>
        <dbReference type="ChEBI" id="CHEBI:78521"/>
        <dbReference type="ChEBI" id="CHEBI:456216"/>
    </reaction>
</comment>
<dbReference type="RefSeq" id="WP_096017142.1">
    <property type="nucleotide sequence ID" value="NZ_CP015578.1"/>
</dbReference>
<reference evidence="3" key="1">
    <citation type="journal article" date="2017" name="Genome Biol. Evol.">
        <title>Comparative Genomic Analysis Identifies a Campylobacter Clade Deficient in Selenium Metabolism.</title>
        <authorList>
            <person name="Miller W.G."/>
            <person name="Yee E."/>
            <person name="Lopes B.S."/>
            <person name="Chapman M.H."/>
            <person name="Huynh S."/>
            <person name="Bono J.L."/>
            <person name="Parker C.T."/>
            <person name="Strachan N.J.C."/>
            <person name="Forbes K.J."/>
        </authorList>
    </citation>
    <scope>NUCLEOTIDE SEQUENCE [LARGE SCALE GENOMIC DNA]</scope>
    <source>
        <strain evidence="3">NCTC 13004</strain>
    </source>
</reference>
<organism evidence="2 3">
    <name type="scientific">Campylobacter lanienae NCTC 13004</name>
    <dbReference type="NCBI Taxonomy" id="1031753"/>
    <lineage>
        <taxon>Bacteria</taxon>
        <taxon>Pseudomonadati</taxon>
        <taxon>Campylobacterota</taxon>
        <taxon>Epsilonproteobacteria</taxon>
        <taxon>Campylobacterales</taxon>
        <taxon>Campylobacteraceae</taxon>
        <taxon>Campylobacter</taxon>
    </lineage>
</organism>
<dbReference type="InterPro" id="IPR003837">
    <property type="entry name" value="GatC"/>
</dbReference>
<dbReference type="Proteomes" id="UP000202031">
    <property type="component" value="Chromosome"/>
</dbReference>
<dbReference type="SUPFAM" id="SSF141000">
    <property type="entry name" value="Glu-tRNAGln amidotransferase C subunit"/>
    <property type="match status" value="1"/>
</dbReference>
<dbReference type="InterPro" id="IPR036113">
    <property type="entry name" value="Asp/Glu-ADT_sf_sub_c"/>
</dbReference>
<dbReference type="EMBL" id="CP015578">
    <property type="protein sequence ID" value="ARQ97448.1"/>
    <property type="molecule type" value="Genomic_DNA"/>
</dbReference>
<dbReference type="NCBIfam" id="TIGR00135">
    <property type="entry name" value="gatC"/>
    <property type="match status" value="1"/>
</dbReference>
<dbReference type="GO" id="GO:0016740">
    <property type="term" value="F:transferase activity"/>
    <property type="evidence" value="ECO:0007669"/>
    <property type="project" value="UniProtKB-KW"/>
</dbReference>
<name>A0A1X9SMK6_9BACT</name>
<keyword evidence="2" id="KW-0808">Transferase</keyword>
<dbReference type="GO" id="GO:0050567">
    <property type="term" value="F:glutaminyl-tRNA synthase (glutamine-hydrolyzing) activity"/>
    <property type="evidence" value="ECO:0007669"/>
    <property type="project" value="UniProtKB-UniRule"/>
</dbReference>